<dbReference type="HOGENOM" id="CLU_015166_16_0_1"/>
<dbReference type="Pfam" id="PF00153">
    <property type="entry name" value="Mito_carr"/>
    <property type="match status" value="3"/>
</dbReference>
<comment type="caution">
    <text evidence="12">The sequence shown here is derived from an EMBL/GenBank/DDBJ whole genome shotgun (WGS) entry which is preliminary data.</text>
</comment>
<comment type="subcellular location">
    <subcellularLocation>
        <location evidence="1">Mitochondrion membrane</location>
        <topology evidence="1">Multi-pass membrane protein</topology>
    </subcellularLocation>
</comment>
<evidence type="ECO:0000256" key="8">
    <source>
        <dbReference type="ARBA" id="ARBA00023136"/>
    </source>
</evidence>
<dbReference type="OrthoDB" id="14252at2759"/>
<dbReference type="PANTHER" id="PTHR45624">
    <property type="entry name" value="MITOCHONDRIAL BASIC AMINO ACIDS TRANSPORTER-RELATED"/>
    <property type="match status" value="1"/>
</dbReference>
<dbReference type="InterPro" id="IPR050567">
    <property type="entry name" value="Mitochondrial_Carrier"/>
</dbReference>
<dbReference type="GO" id="GO:0031966">
    <property type="term" value="C:mitochondrial membrane"/>
    <property type="evidence" value="ECO:0007669"/>
    <property type="project" value="UniProtKB-SubCell"/>
</dbReference>
<dbReference type="GO" id="GO:1990575">
    <property type="term" value="P:mitochondrial L-ornithine transmembrane transport"/>
    <property type="evidence" value="ECO:0007669"/>
    <property type="project" value="TreeGrafter"/>
</dbReference>
<dbReference type="EMBL" id="JMSN01000032">
    <property type="protein sequence ID" value="KDN46967.1"/>
    <property type="molecule type" value="Genomic_DNA"/>
</dbReference>
<dbReference type="InterPro" id="IPR002067">
    <property type="entry name" value="MCP"/>
</dbReference>
<evidence type="ECO:0000256" key="10">
    <source>
        <dbReference type="RuleBase" id="RU000488"/>
    </source>
</evidence>
<evidence type="ECO:0000256" key="6">
    <source>
        <dbReference type="ARBA" id="ARBA00022989"/>
    </source>
</evidence>
<evidence type="ECO:0000256" key="1">
    <source>
        <dbReference type="ARBA" id="ARBA00004225"/>
    </source>
</evidence>
<keyword evidence="3 10" id="KW-0813">Transport</keyword>
<keyword evidence="8 9" id="KW-0472">Membrane</keyword>
<dbReference type="OMA" id="VEMFKIR"/>
<comment type="similarity">
    <text evidence="2 10">Belongs to the mitochondrial carrier (TC 2.A.29) family.</text>
</comment>
<evidence type="ECO:0000256" key="5">
    <source>
        <dbReference type="ARBA" id="ARBA00022737"/>
    </source>
</evidence>
<dbReference type="GeneID" id="25264300"/>
<dbReference type="PRINTS" id="PR00926">
    <property type="entry name" value="MITOCARRIER"/>
</dbReference>
<keyword evidence="13" id="KW-1185">Reference proteome</keyword>
<evidence type="ECO:0000313" key="12">
    <source>
        <dbReference type="EMBL" id="KDN46967.1"/>
    </source>
</evidence>
<dbReference type="InterPro" id="IPR018108">
    <property type="entry name" value="MCP_transmembrane"/>
</dbReference>
<evidence type="ECO:0000256" key="7">
    <source>
        <dbReference type="ARBA" id="ARBA00023128"/>
    </source>
</evidence>
<dbReference type="InParanoid" id="A0A066VZ22"/>
<evidence type="ECO:0000256" key="2">
    <source>
        <dbReference type="ARBA" id="ARBA00006375"/>
    </source>
</evidence>
<keyword evidence="7" id="KW-0496">Mitochondrion</keyword>
<feature type="repeat" description="Solcar" evidence="9">
    <location>
        <begin position="242"/>
        <end position="325"/>
    </location>
</feature>
<dbReference type="PROSITE" id="PS50920">
    <property type="entry name" value="SOLCAR"/>
    <property type="match status" value="2"/>
</dbReference>
<evidence type="ECO:0000256" key="9">
    <source>
        <dbReference type="PROSITE-ProRule" id="PRU00282"/>
    </source>
</evidence>
<dbReference type="InterPro" id="IPR023395">
    <property type="entry name" value="MCP_dom_sf"/>
</dbReference>
<dbReference type="SUPFAM" id="SSF103506">
    <property type="entry name" value="Mitochondrial carrier"/>
    <property type="match status" value="1"/>
</dbReference>
<protein>
    <submittedName>
        <fullName evidence="12">Mitochondrial carrier</fullName>
    </submittedName>
</protein>
<sequence>MPSFTASSAPSRSSSTSPSTWPPLRLPLTDLLAGSAAGAAQVIVGQPLDTVRVRMQTAPRGAFKGTWDVLVQTIRFEGVRGLFKGMASPLLGISAQNSLLFTAFALSKRLISPSSTQLSVAQTAAAGSIAGGANAILASPVELFKIRLQTQYTHSAANAEGTAATQKLSVIARDLWNQHGLACGVMRGFQITFFREILAYAGFYGAFAASKLFWQRQLLEREPAGYAPSASYSQTQQTLPIWALMASGSMGGIANWLACYPLDVIKSRVQQSTAPLPRAYILHYFRTIARDEGPSAFGRGLMPTLLRAIPAAAATFTTYELVKGMLES</sequence>
<evidence type="ECO:0000256" key="11">
    <source>
        <dbReference type="SAM" id="MobiDB-lite"/>
    </source>
</evidence>
<dbReference type="GO" id="GO:0000064">
    <property type="term" value="F:L-ornithine transmembrane transporter activity"/>
    <property type="evidence" value="ECO:0007669"/>
    <property type="project" value="TreeGrafter"/>
</dbReference>
<dbReference type="RefSeq" id="XP_013243703.1">
    <property type="nucleotide sequence ID" value="XM_013388249.1"/>
</dbReference>
<feature type="compositionally biased region" description="Low complexity" evidence="11">
    <location>
        <begin position="1"/>
        <end position="19"/>
    </location>
</feature>
<keyword evidence="5" id="KW-0677">Repeat</keyword>
<dbReference type="PANTHER" id="PTHR45624:SF45">
    <property type="entry name" value="MITOCHONDRIAL CARRIER"/>
    <property type="match status" value="1"/>
</dbReference>
<dbReference type="Proteomes" id="UP000027361">
    <property type="component" value="Unassembled WGS sequence"/>
</dbReference>
<accession>A0A066VZ22</accession>
<gene>
    <name evidence="12" type="ORF">K437DRAFT_255985</name>
</gene>
<evidence type="ECO:0000256" key="3">
    <source>
        <dbReference type="ARBA" id="ARBA00022448"/>
    </source>
</evidence>
<dbReference type="AlphaFoldDB" id="A0A066VZ22"/>
<keyword evidence="4 9" id="KW-0812">Transmembrane</keyword>
<evidence type="ECO:0000313" key="13">
    <source>
        <dbReference type="Proteomes" id="UP000027361"/>
    </source>
</evidence>
<evidence type="ECO:0000256" key="4">
    <source>
        <dbReference type="ARBA" id="ARBA00022692"/>
    </source>
</evidence>
<keyword evidence="6" id="KW-1133">Transmembrane helix</keyword>
<feature type="repeat" description="Solcar" evidence="9">
    <location>
        <begin position="25"/>
        <end position="110"/>
    </location>
</feature>
<name>A0A066VZ22_TILAU</name>
<reference evidence="12 13" key="1">
    <citation type="submission" date="2014-05" db="EMBL/GenBank/DDBJ databases">
        <title>Draft genome sequence of a rare smut relative, Tilletiaria anomala UBC 951.</title>
        <authorList>
            <consortium name="DOE Joint Genome Institute"/>
            <person name="Toome M."/>
            <person name="Kuo A."/>
            <person name="Henrissat B."/>
            <person name="Lipzen A."/>
            <person name="Tritt A."/>
            <person name="Yoshinaga Y."/>
            <person name="Zane M."/>
            <person name="Barry K."/>
            <person name="Grigoriev I.V."/>
            <person name="Spatafora J.W."/>
            <person name="Aimea M.C."/>
        </authorList>
    </citation>
    <scope>NUCLEOTIDE SEQUENCE [LARGE SCALE GENOMIC DNA]</scope>
    <source>
        <strain evidence="12 13">UBC 951</strain>
    </source>
</reference>
<proteinExistence type="inferred from homology"/>
<dbReference type="Gene3D" id="1.50.40.10">
    <property type="entry name" value="Mitochondrial carrier domain"/>
    <property type="match status" value="2"/>
</dbReference>
<feature type="region of interest" description="Disordered" evidence="11">
    <location>
        <begin position="1"/>
        <end position="21"/>
    </location>
</feature>
<organism evidence="12 13">
    <name type="scientific">Tilletiaria anomala (strain ATCC 24038 / CBS 436.72 / UBC 951)</name>
    <dbReference type="NCBI Taxonomy" id="1037660"/>
    <lineage>
        <taxon>Eukaryota</taxon>
        <taxon>Fungi</taxon>
        <taxon>Dikarya</taxon>
        <taxon>Basidiomycota</taxon>
        <taxon>Ustilaginomycotina</taxon>
        <taxon>Exobasidiomycetes</taxon>
        <taxon>Georgefischeriales</taxon>
        <taxon>Tilletiariaceae</taxon>
        <taxon>Tilletiaria</taxon>
    </lineage>
</organism>